<dbReference type="InterPro" id="IPR001789">
    <property type="entry name" value="Sig_transdc_resp-reg_receiver"/>
</dbReference>
<dbReference type="PROSITE" id="PS00676">
    <property type="entry name" value="SIGMA54_INTERACT_2"/>
    <property type="match status" value="1"/>
</dbReference>
<evidence type="ECO:0000256" key="17">
    <source>
        <dbReference type="PROSITE-ProRule" id="PRU00169"/>
    </source>
</evidence>
<dbReference type="SMART" id="SM00382">
    <property type="entry name" value="AAA"/>
    <property type="match status" value="1"/>
</dbReference>
<dbReference type="SUPFAM" id="SSF52172">
    <property type="entry name" value="CheY-like"/>
    <property type="match status" value="1"/>
</dbReference>
<dbReference type="PROSITE" id="PS00675">
    <property type="entry name" value="SIGMA54_INTERACT_1"/>
    <property type="match status" value="1"/>
</dbReference>
<evidence type="ECO:0000256" key="8">
    <source>
        <dbReference type="ARBA" id="ARBA00023012"/>
    </source>
</evidence>
<keyword evidence="8" id="KW-0902">Two-component regulatory system</keyword>
<evidence type="ECO:0000256" key="12">
    <source>
        <dbReference type="ARBA" id="ARBA00023163"/>
    </source>
</evidence>
<evidence type="ECO:0000256" key="7">
    <source>
        <dbReference type="ARBA" id="ARBA00022840"/>
    </source>
</evidence>
<keyword evidence="22" id="KW-1185">Reference proteome</keyword>
<sequence length="497" mass="52728">MKPAILVADDDATQRRFVTASLTASGHAVIEAPGGQAALDRLLAPGGPVPDLLLLDLNMPDLDGITVLRRLRAAGHGLPVLVLTSDGSVNRAVAAMQAGATDFLVKPIGPERLSVSIRNALALSTLSTEVRRLARSETNELSFDELIAQAPATRSAIALARRAARSDIPVLILGESGTGKEVFARAIHGSSERSGGPFVAVNCGALPAQLVESILFGHEKGAFTGAVTRRPGKFQEASGGTLFLDEVGELPAEAQVKLLRAIQTGEVDPVGASEAVRVDIRLVSATNRDLSAMIGEGAFREDLFYRIGVFPLTLPPLRERREDLTALARMFLARFAAAEEIPLEGFSQAAIEAIRDAPWPGNVRQLENIVHRAVVLTEGPRIQPEDLRGIAAGAPTARAAAPAPEPRPDAPPAATPAPEPATADPAAAFFGPDGHVRRLHEIESEAIRRALSRYRGRMSETARRLGIGRSTLYRKIDEMGLAAEDAEARGPARCGER</sequence>
<dbReference type="Pfam" id="PF25601">
    <property type="entry name" value="AAA_lid_14"/>
    <property type="match status" value="1"/>
</dbReference>
<evidence type="ECO:0000256" key="9">
    <source>
        <dbReference type="ARBA" id="ARBA00023015"/>
    </source>
</evidence>
<evidence type="ECO:0000313" key="22">
    <source>
        <dbReference type="Proteomes" id="UP001239909"/>
    </source>
</evidence>
<keyword evidence="13" id="KW-0535">Nitrogen fixation</keyword>
<dbReference type="Gene3D" id="1.10.8.60">
    <property type="match status" value="1"/>
</dbReference>
<keyword evidence="10" id="KW-0238">DNA-binding</keyword>
<evidence type="ECO:0000256" key="14">
    <source>
        <dbReference type="ARBA" id="ARBA00029881"/>
    </source>
</evidence>
<dbReference type="PROSITE" id="PS50045">
    <property type="entry name" value="SIGMA54_INTERACT_4"/>
    <property type="match status" value="1"/>
</dbReference>
<dbReference type="SMART" id="SM00448">
    <property type="entry name" value="REC"/>
    <property type="match status" value="1"/>
</dbReference>
<dbReference type="InterPro" id="IPR003593">
    <property type="entry name" value="AAA+_ATPase"/>
</dbReference>
<evidence type="ECO:0000313" key="21">
    <source>
        <dbReference type="EMBL" id="GMG83753.1"/>
    </source>
</evidence>
<dbReference type="PANTHER" id="PTHR32071">
    <property type="entry name" value="TRANSCRIPTIONAL REGULATORY PROTEIN"/>
    <property type="match status" value="1"/>
</dbReference>
<evidence type="ECO:0000256" key="2">
    <source>
        <dbReference type="ARBA" id="ARBA00019059"/>
    </source>
</evidence>
<dbReference type="InterPro" id="IPR002078">
    <property type="entry name" value="Sigma_54_int"/>
</dbReference>
<evidence type="ECO:0000256" key="11">
    <source>
        <dbReference type="ARBA" id="ARBA00023159"/>
    </source>
</evidence>
<dbReference type="RefSeq" id="WP_285672553.1">
    <property type="nucleotide sequence ID" value="NZ_BSYI01000024.1"/>
</dbReference>
<evidence type="ECO:0000259" key="19">
    <source>
        <dbReference type="PROSITE" id="PS50045"/>
    </source>
</evidence>
<dbReference type="PROSITE" id="PS00688">
    <property type="entry name" value="SIGMA54_INTERACT_3"/>
    <property type="match status" value="1"/>
</dbReference>
<comment type="subcellular location">
    <subcellularLocation>
        <location evidence="1">Cytoplasm</location>
    </subcellularLocation>
</comment>
<keyword evidence="11" id="KW-0010">Activator</keyword>
<keyword evidence="6" id="KW-0547">Nucleotide-binding</keyword>
<evidence type="ECO:0000256" key="16">
    <source>
        <dbReference type="ARBA" id="ARBA00043886"/>
    </source>
</evidence>
<evidence type="ECO:0000256" key="10">
    <source>
        <dbReference type="ARBA" id="ARBA00023125"/>
    </source>
</evidence>
<dbReference type="InterPro" id="IPR002197">
    <property type="entry name" value="HTH_Fis"/>
</dbReference>
<dbReference type="CDD" id="cd00009">
    <property type="entry name" value="AAA"/>
    <property type="match status" value="1"/>
</dbReference>
<dbReference type="PANTHER" id="PTHR32071:SF95">
    <property type="entry name" value="DNA-BINDING TRANSCRIPTIONAL REGULATOR NTRC"/>
    <property type="match status" value="1"/>
</dbReference>
<evidence type="ECO:0000259" key="20">
    <source>
        <dbReference type="PROSITE" id="PS50110"/>
    </source>
</evidence>
<accession>A0ABQ6LR06</accession>
<dbReference type="EMBL" id="BSYI01000024">
    <property type="protein sequence ID" value="GMG83753.1"/>
    <property type="molecule type" value="Genomic_DNA"/>
</dbReference>
<dbReference type="Gene3D" id="1.10.10.60">
    <property type="entry name" value="Homeodomain-like"/>
    <property type="match status" value="1"/>
</dbReference>
<dbReference type="InterPro" id="IPR009057">
    <property type="entry name" value="Homeodomain-like_sf"/>
</dbReference>
<keyword evidence="5 17" id="KW-0597">Phosphoprotein</keyword>
<dbReference type="Gene3D" id="3.40.50.2300">
    <property type="match status" value="1"/>
</dbReference>
<dbReference type="Gene3D" id="3.40.50.300">
    <property type="entry name" value="P-loop containing nucleotide triphosphate hydrolases"/>
    <property type="match status" value="1"/>
</dbReference>
<dbReference type="InterPro" id="IPR058031">
    <property type="entry name" value="AAA_lid_NorR"/>
</dbReference>
<dbReference type="SUPFAM" id="SSF52540">
    <property type="entry name" value="P-loop containing nucleoside triphosphate hydrolases"/>
    <property type="match status" value="1"/>
</dbReference>
<dbReference type="PROSITE" id="PS50110">
    <property type="entry name" value="RESPONSE_REGULATORY"/>
    <property type="match status" value="1"/>
</dbReference>
<keyword evidence="12" id="KW-0804">Transcription</keyword>
<comment type="caution">
    <text evidence="21">The sequence shown here is derived from an EMBL/GenBank/DDBJ whole genome shotgun (WGS) entry which is preliminary data.</text>
</comment>
<gene>
    <name evidence="21" type="ORF">LNKW23_29670</name>
</gene>
<dbReference type="Proteomes" id="UP001239909">
    <property type="component" value="Unassembled WGS sequence"/>
</dbReference>
<proteinExistence type="predicted"/>
<feature type="compositionally biased region" description="Pro residues" evidence="18">
    <location>
        <begin position="403"/>
        <end position="419"/>
    </location>
</feature>
<comment type="function">
    <text evidence="16">Member of the two-component regulatory system NtrB/NtrC, which controls expression of the nitrogen-regulated (ntr) genes in response to nitrogen limitation. Phosphorylated NtrC binds directly to DNA and stimulates the formation of open promoter-sigma54-RNA polymerase complexes.</text>
</comment>
<dbReference type="InterPro" id="IPR025943">
    <property type="entry name" value="Sigma_54_int_dom_ATP-bd_2"/>
</dbReference>
<evidence type="ECO:0000256" key="6">
    <source>
        <dbReference type="ARBA" id="ARBA00022741"/>
    </source>
</evidence>
<dbReference type="Pfam" id="PF00072">
    <property type="entry name" value="Response_reg"/>
    <property type="match status" value="1"/>
</dbReference>
<evidence type="ECO:0000256" key="4">
    <source>
        <dbReference type="ARBA" id="ARBA00022491"/>
    </source>
</evidence>
<feature type="domain" description="Sigma-54 factor interaction" evidence="19">
    <location>
        <begin position="146"/>
        <end position="375"/>
    </location>
</feature>
<dbReference type="PRINTS" id="PR01590">
    <property type="entry name" value="HTHFIS"/>
</dbReference>
<evidence type="ECO:0000256" key="15">
    <source>
        <dbReference type="ARBA" id="ARBA00031910"/>
    </source>
</evidence>
<dbReference type="InterPro" id="IPR011006">
    <property type="entry name" value="CheY-like_superfamily"/>
</dbReference>
<feature type="domain" description="Response regulatory" evidence="20">
    <location>
        <begin position="4"/>
        <end position="121"/>
    </location>
</feature>
<name>A0ABQ6LR06_9RHOB</name>
<reference evidence="21 22" key="1">
    <citation type="submission" date="2023-04" db="EMBL/GenBank/DDBJ databases">
        <title>Marinoamorphus aggregata gen. nov., sp. Nov., isolate from tissue of brittle star Ophioplocus japonicus.</title>
        <authorList>
            <person name="Kawano K."/>
            <person name="Sawayama S."/>
            <person name="Nakagawa S."/>
        </authorList>
    </citation>
    <scope>NUCLEOTIDE SEQUENCE [LARGE SCALE GENOMIC DNA]</scope>
    <source>
        <strain evidence="21 22">NKW23</strain>
    </source>
</reference>
<evidence type="ECO:0000256" key="13">
    <source>
        <dbReference type="ARBA" id="ARBA00023231"/>
    </source>
</evidence>
<dbReference type="Pfam" id="PF00158">
    <property type="entry name" value="Sigma54_activat"/>
    <property type="match status" value="1"/>
</dbReference>
<evidence type="ECO:0000256" key="3">
    <source>
        <dbReference type="ARBA" id="ARBA00022490"/>
    </source>
</evidence>
<dbReference type="InterPro" id="IPR025944">
    <property type="entry name" value="Sigma_54_int_dom_CS"/>
</dbReference>
<evidence type="ECO:0000256" key="18">
    <source>
        <dbReference type="SAM" id="MobiDB-lite"/>
    </source>
</evidence>
<keyword evidence="4" id="KW-0678">Repressor</keyword>
<keyword evidence="9" id="KW-0805">Transcription regulation</keyword>
<dbReference type="InterPro" id="IPR025662">
    <property type="entry name" value="Sigma_54_int_dom_ATP-bd_1"/>
</dbReference>
<keyword evidence="7" id="KW-0067">ATP-binding</keyword>
<dbReference type="Pfam" id="PF02954">
    <property type="entry name" value="HTH_8"/>
    <property type="match status" value="1"/>
</dbReference>
<feature type="region of interest" description="Disordered" evidence="18">
    <location>
        <begin position="395"/>
        <end position="424"/>
    </location>
</feature>
<protein>
    <recommendedName>
        <fullName evidence="2">DNA-binding transcriptional regulator NtrC</fullName>
    </recommendedName>
    <alternativeName>
        <fullName evidence="14">Nitrogen regulation protein NR(I)</fullName>
    </alternativeName>
    <alternativeName>
        <fullName evidence="15">Nitrogen regulator I</fullName>
    </alternativeName>
</protein>
<dbReference type="SUPFAM" id="SSF46689">
    <property type="entry name" value="Homeodomain-like"/>
    <property type="match status" value="1"/>
</dbReference>
<organism evidence="21 22">
    <name type="scientific">Paralimibaculum aggregatum</name>
    <dbReference type="NCBI Taxonomy" id="3036245"/>
    <lineage>
        <taxon>Bacteria</taxon>
        <taxon>Pseudomonadati</taxon>
        <taxon>Pseudomonadota</taxon>
        <taxon>Alphaproteobacteria</taxon>
        <taxon>Rhodobacterales</taxon>
        <taxon>Paracoccaceae</taxon>
        <taxon>Paralimibaculum</taxon>
    </lineage>
</organism>
<keyword evidence="3" id="KW-0963">Cytoplasm</keyword>
<feature type="modified residue" description="4-aspartylphosphate" evidence="17">
    <location>
        <position position="56"/>
    </location>
</feature>
<evidence type="ECO:0000256" key="1">
    <source>
        <dbReference type="ARBA" id="ARBA00004496"/>
    </source>
</evidence>
<dbReference type="InterPro" id="IPR027417">
    <property type="entry name" value="P-loop_NTPase"/>
</dbReference>
<evidence type="ECO:0000256" key="5">
    <source>
        <dbReference type="ARBA" id="ARBA00022553"/>
    </source>
</evidence>